<feature type="domain" description="VTT" evidence="9">
    <location>
        <begin position="39"/>
        <end position="163"/>
    </location>
</feature>
<organism evidence="10 11">
    <name type="scientific">Prauserella endophytica</name>
    <dbReference type="NCBI Taxonomy" id="1592324"/>
    <lineage>
        <taxon>Bacteria</taxon>
        <taxon>Bacillati</taxon>
        <taxon>Actinomycetota</taxon>
        <taxon>Actinomycetes</taxon>
        <taxon>Pseudonocardiales</taxon>
        <taxon>Pseudonocardiaceae</taxon>
        <taxon>Prauserella</taxon>
        <taxon>Prauserella coralliicola group</taxon>
    </lineage>
</organism>
<dbReference type="RefSeq" id="WP_137093191.1">
    <property type="nucleotide sequence ID" value="NZ_SWMS01000001.1"/>
</dbReference>
<evidence type="ECO:0000313" key="10">
    <source>
        <dbReference type="EMBL" id="TKG73619.1"/>
    </source>
</evidence>
<evidence type="ECO:0000256" key="1">
    <source>
        <dbReference type="ARBA" id="ARBA00004651"/>
    </source>
</evidence>
<evidence type="ECO:0000256" key="8">
    <source>
        <dbReference type="SAM" id="MobiDB-lite"/>
    </source>
</evidence>
<comment type="similarity">
    <text evidence="2 7">Belongs to the DedA family.</text>
</comment>
<keyword evidence="11" id="KW-1185">Reference proteome</keyword>
<feature type="transmembrane region" description="Helical" evidence="7">
    <location>
        <begin position="58"/>
        <end position="80"/>
    </location>
</feature>
<reference evidence="10 11" key="1">
    <citation type="journal article" date="2015" name="Antonie Van Leeuwenhoek">
        <title>Prauserella endophytica sp. nov., an endophytic actinobacterium isolated from Tamarix taklamakanensis.</title>
        <authorList>
            <person name="Liu J.M."/>
            <person name="Habden X."/>
            <person name="Guo L."/>
            <person name="Tuo L."/>
            <person name="Jiang Z.K."/>
            <person name="Liu S.W."/>
            <person name="Liu X.F."/>
            <person name="Chen L."/>
            <person name="Li R.F."/>
            <person name="Zhang Y.Q."/>
            <person name="Sun C.H."/>
        </authorList>
    </citation>
    <scope>NUCLEOTIDE SEQUENCE [LARGE SCALE GENOMIC DNA]</scope>
    <source>
        <strain evidence="10 11">CGMCC 4.7182</strain>
    </source>
</reference>
<gene>
    <name evidence="10" type="ORF">FCN18_03425</name>
</gene>
<dbReference type="EMBL" id="SWMS01000001">
    <property type="protein sequence ID" value="TKG73619.1"/>
    <property type="molecule type" value="Genomic_DNA"/>
</dbReference>
<protein>
    <submittedName>
        <fullName evidence="10">DedA family protein</fullName>
    </submittedName>
</protein>
<dbReference type="PANTHER" id="PTHR30353">
    <property type="entry name" value="INNER MEMBRANE PROTEIN DEDA-RELATED"/>
    <property type="match status" value="1"/>
</dbReference>
<evidence type="ECO:0000256" key="4">
    <source>
        <dbReference type="ARBA" id="ARBA00022692"/>
    </source>
</evidence>
<feature type="transmembrane region" description="Helical" evidence="7">
    <location>
        <begin position="176"/>
        <end position="194"/>
    </location>
</feature>
<evidence type="ECO:0000256" key="5">
    <source>
        <dbReference type="ARBA" id="ARBA00022989"/>
    </source>
</evidence>
<evidence type="ECO:0000256" key="3">
    <source>
        <dbReference type="ARBA" id="ARBA00022475"/>
    </source>
</evidence>
<sequence length="261" mass="27862">MFELLDRLTAMLQAQLDSPWLWLIIFVVAGLDALLPFMPSETTVMTVAVLLGPDLPGLAVLTVVAATGAWAGDLLGHGIARRAGPGTLRRLQRNEQGRRRYEWAKEKVHRHGTVLIVAGRYLPGGRVASALATGSLRYPLGRFAVLDAIGVTVWAVYSVLVGYLGSARFADEPVKGLLFAFGIGLLAVGCVELGRRLVSRRGVRGVPRGDRDPQRRPAGRRGRGRTGSPGAVLSEVDGEAAGATHRQGAFLGGRRDGGSER</sequence>
<evidence type="ECO:0000256" key="6">
    <source>
        <dbReference type="ARBA" id="ARBA00023136"/>
    </source>
</evidence>
<evidence type="ECO:0000259" key="9">
    <source>
        <dbReference type="Pfam" id="PF09335"/>
    </source>
</evidence>
<dbReference type="Pfam" id="PF09335">
    <property type="entry name" value="VTT_dom"/>
    <property type="match status" value="1"/>
</dbReference>
<evidence type="ECO:0000256" key="2">
    <source>
        <dbReference type="ARBA" id="ARBA00010792"/>
    </source>
</evidence>
<proteinExistence type="inferred from homology"/>
<keyword evidence="6 7" id="KW-0472">Membrane</keyword>
<keyword evidence="3 7" id="KW-1003">Cell membrane</keyword>
<dbReference type="Proteomes" id="UP000309992">
    <property type="component" value="Unassembled WGS sequence"/>
</dbReference>
<evidence type="ECO:0000256" key="7">
    <source>
        <dbReference type="RuleBase" id="RU367016"/>
    </source>
</evidence>
<accession>A0ABY2SEQ0</accession>
<feature type="transmembrane region" description="Helical" evidence="7">
    <location>
        <begin position="20"/>
        <end position="38"/>
    </location>
</feature>
<name>A0ABY2SEQ0_9PSEU</name>
<dbReference type="PANTHER" id="PTHR30353:SF0">
    <property type="entry name" value="TRANSMEMBRANE PROTEIN"/>
    <property type="match status" value="1"/>
</dbReference>
<dbReference type="InterPro" id="IPR032816">
    <property type="entry name" value="VTT_dom"/>
</dbReference>
<evidence type="ECO:0000313" key="11">
    <source>
        <dbReference type="Proteomes" id="UP000309992"/>
    </source>
</evidence>
<keyword evidence="5 7" id="KW-1133">Transmembrane helix</keyword>
<keyword evidence="4 7" id="KW-0812">Transmembrane</keyword>
<comment type="subcellular location">
    <subcellularLocation>
        <location evidence="1 7">Cell membrane</location>
        <topology evidence="1 7">Multi-pass membrane protein</topology>
    </subcellularLocation>
</comment>
<feature type="transmembrane region" description="Helical" evidence="7">
    <location>
        <begin position="143"/>
        <end position="164"/>
    </location>
</feature>
<comment type="caution">
    <text evidence="10">The sequence shown here is derived from an EMBL/GenBank/DDBJ whole genome shotgun (WGS) entry which is preliminary data.</text>
</comment>
<dbReference type="InterPro" id="IPR032818">
    <property type="entry name" value="DedA-like"/>
</dbReference>
<feature type="region of interest" description="Disordered" evidence="8">
    <location>
        <begin position="203"/>
        <end position="261"/>
    </location>
</feature>